<dbReference type="Proteomes" id="UP000010471">
    <property type="component" value="Chromosome"/>
</dbReference>
<dbReference type="PATRIC" id="fig|1173027.3.peg.1977"/>
<reference evidence="2 3" key="1">
    <citation type="submission" date="2012-06" db="EMBL/GenBank/DDBJ databases">
        <title>Finished chromosome of genome of Microcoleus sp. PCC 7113.</title>
        <authorList>
            <consortium name="US DOE Joint Genome Institute"/>
            <person name="Gugger M."/>
            <person name="Coursin T."/>
            <person name="Rippka R."/>
            <person name="Tandeau De Marsac N."/>
            <person name="Huntemann M."/>
            <person name="Wei C.-L."/>
            <person name="Han J."/>
            <person name="Detter J.C."/>
            <person name="Han C."/>
            <person name="Tapia R."/>
            <person name="Chen A."/>
            <person name="Kyrpides N."/>
            <person name="Mavromatis K."/>
            <person name="Markowitz V."/>
            <person name="Szeto E."/>
            <person name="Ivanova N."/>
            <person name="Pagani I."/>
            <person name="Pati A."/>
            <person name="Goodwin L."/>
            <person name="Nordberg H.P."/>
            <person name="Cantor M.N."/>
            <person name="Hua S.X."/>
            <person name="Woyke T."/>
            <person name="Kerfeld C.A."/>
        </authorList>
    </citation>
    <scope>NUCLEOTIDE SEQUENCE [LARGE SCALE GENOMIC DNA]</scope>
    <source>
        <strain evidence="2 3">PCC 7113</strain>
    </source>
</reference>
<dbReference type="KEGG" id="mic:Mic7113_1791"/>
<evidence type="ECO:0000313" key="3">
    <source>
        <dbReference type="Proteomes" id="UP000010471"/>
    </source>
</evidence>
<dbReference type="STRING" id="1173027.Mic7113_1791"/>
<accession>K9WD30</accession>
<dbReference type="AlphaFoldDB" id="K9WD30"/>
<dbReference type="InterPro" id="IPR000836">
    <property type="entry name" value="PRTase_dom"/>
</dbReference>
<dbReference type="OrthoDB" id="9810066at2"/>
<dbReference type="Gene3D" id="3.30.1310.20">
    <property type="entry name" value="PRTase-like"/>
    <property type="match status" value="1"/>
</dbReference>
<evidence type="ECO:0000313" key="2">
    <source>
        <dbReference type="EMBL" id="AFZ17649.1"/>
    </source>
</evidence>
<dbReference type="eggNOG" id="COG1926">
    <property type="taxonomic scope" value="Bacteria"/>
</dbReference>
<keyword evidence="2" id="KW-0328">Glycosyltransferase</keyword>
<dbReference type="CDD" id="cd06223">
    <property type="entry name" value="PRTases_typeI"/>
    <property type="match status" value="1"/>
</dbReference>
<dbReference type="HOGENOM" id="CLU_083583_0_0_3"/>
<dbReference type="GO" id="GO:0016757">
    <property type="term" value="F:glycosyltransferase activity"/>
    <property type="evidence" value="ECO:0007669"/>
    <property type="project" value="UniProtKB-KW"/>
</dbReference>
<dbReference type="SUPFAM" id="SSF53271">
    <property type="entry name" value="PRTase-like"/>
    <property type="match status" value="1"/>
</dbReference>
<evidence type="ECO:0000259" key="1">
    <source>
        <dbReference type="Pfam" id="PF00156"/>
    </source>
</evidence>
<gene>
    <name evidence="2" type="ORF">Mic7113_1791</name>
</gene>
<name>K9WD30_9CYAN</name>
<feature type="domain" description="Phosphoribosyltransferase" evidence="1">
    <location>
        <begin position="15"/>
        <end position="167"/>
    </location>
</feature>
<protein>
    <submittedName>
        <fullName evidence="2">Putative phosphoribosyltransferase</fullName>
    </submittedName>
</protein>
<sequence length="227" mass="24900">MNRQFRDRTEAGQLLARKLTAYANRSDVMVLALPRGGVPVAFEVAKVLSVPLDICLVRKLGVPGHKELAMGAIAKDDVLVIDKGILEWLGISREVIEQVATIERQELQRRDRIYRGNRAIPNVQRRTVILVDDGIATGSTMRAAIATLRQHQPAQIVVAVPVASASTCRDLTTEVEKVVYVLAPEAINSISCWYANFSQTTDEEVCSLLAQANNEQTTAAPTRNIPS</sequence>
<proteinExistence type="predicted"/>
<dbReference type="Pfam" id="PF00156">
    <property type="entry name" value="Pribosyltran"/>
    <property type="match status" value="1"/>
</dbReference>
<dbReference type="Gene3D" id="3.40.50.2020">
    <property type="match status" value="1"/>
</dbReference>
<keyword evidence="3" id="KW-1185">Reference proteome</keyword>
<organism evidence="2 3">
    <name type="scientific">Allocoleopsis franciscana PCC 7113</name>
    <dbReference type="NCBI Taxonomy" id="1173027"/>
    <lineage>
        <taxon>Bacteria</taxon>
        <taxon>Bacillati</taxon>
        <taxon>Cyanobacteriota</taxon>
        <taxon>Cyanophyceae</taxon>
        <taxon>Coleofasciculales</taxon>
        <taxon>Coleofasciculaceae</taxon>
        <taxon>Allocoleopsis</taxon>
        <taxon>Allocoleopsis franciscana</taxon>
    </lineage>
</organism>
<dbReference type="EMBL" id="CP003630">
    <property type="protein sequence ID" value="AFZ17649.1"/>
    <property type="molecule type" value="Genomic_DNA"/>
</dbReference>
<keyword evidence="2" id="KW-0808">Transferase</keyword>
<dbReference type="RefSeq" id="WP_015181801.1">
    <property type="nucleotide sequence ID" value="NC_019738.1"/>
</dbReference>
<dbReference type="InterPro" id="IPR029057">
    <property type="entry name" value="PRTase-like"/>
</dbReference>